<dbReference type="SMART" id="SM00387">
    <property type="entry name" value="HATPase_c"/>
    <property type="match status" value="1"/>
</dbReference>
<evidence type="ECO:0000256" key="7">
    <source>
        <dbReference type="SAM" id="Phobius"/>
    </source>
</evidence>
<evidence type="ECO:0000256" key="4">
    <source>
        <dbReference type="ARBA" id="ARBA00022679"/>
    </source>
</evidence>
<dbReference type="InterPro" id="IPR003594">
    <property type="entry name" value="HATPase_dom"/>
</dbReference>
<keyword evidence="5" id="KW-0418">Kinase</keyword>
<dbReference type="SMART" id="SM00448">
    <property type="entry name" value="REC"/>
    <property type="match status" value="1"/>
</dbReference>
<evidence type="ECO:0000313" key="10">
    <source>
        <dbReference type="EMBL" id="QJR28583.1"/>
    </source>
</evidence>
<dbReference type="InterPro" id="IPR011006">
    <property type="entry name" value="CheY-like_superfamily"/>
</dbReference>
<dbReference type="Pfam" id="PF02518">
    <property type="entry name" value="HATPase_c"/>
    <property type="match status" value="1"/>
</dbReference>
<feature type="transmembrane region" description="Helical" evidence="7">
    <location>
        <begin position="201"/>
        <end position="219"/>
    </location>
</feature>
<evidence type="ECO:0000256" key="2">
    <source>
        <dbReference type="ARBA" id="ARBA00012438"/>
    </source>
</evidence>
<dbReference type="Gene3D" id="3.30.565.10">
    <property type="entry name" value="Histidine kinase-like ATPase, C-terminal domain"/>
    <property type="match status" value="1"/>
</dbReference>
<evidence type="ECO:0000256" key="5">
    <source>
        <dbReference type="ARBA" id="ARBA00022777"/>
    </source>
</evidence>
<feature type="transmembrane region" description="Helical" evidence="7">
    <location>
        <begin position="127"/>
        <end position="146"/>
    </location>
</feature>
<gene>
    <name evidence="10" type="ORF">HKT17_02095</name>
</gene>
<evidence type="ECO:0000259" key="8">
    <source>
        <dbReference type="PROSITE" id="PS50109"/>
    </source>
</evidence>
<keyword evidence="7" id="KW-0472">Membrane</keyword>
<dbReference type="PANTHER" id="PTHR43047">
    <property type="entry name" value="TWO-COMPONENT HISTIDINE PROTEIN KINASE"/>
    <property type="match status" value="1"/>
</dbReference>
<feature type="modified residue" description="4-aspartylphosphate" evidence="6">
    <location>
        <position position="550"/>
    </location>
</feature>
<protein>
    <recommendedName>
        <fullName evidence="2">histidine kinase</fullName>
        <ecNumber evidence="2">2.7.13.3</ecNumber>
    </recommendedName>
</protein>
<dbReference type="Gene3D" id="3.40.50.2300">
    <property type="match status" value="1"/>
</dbReference>
<keyword evidence="7" id="KW-0812">Transmembrane</keyword>
<dbReference type="Proteomes" id="UP000501130">
    <property type="component" value="Chromosome"/>
</dbReference>
<dbReference type="SMART" id="SM00388">
    <property type="entry name" value="HisKA"/>
    <property type="match status" value="1"/>
</dbReference>
<dbReference type="InterPro" id="IPR004358">
    <property type="entry name" value="Sig_transdc_His_kin-like_C"/>
</dbReference>
<keyword evidence="7" id="KW-1133">Transmembrane helix</keyword>
<proteinExistence type="predicted"/>
<dbReference type="PROSITE" id="PS50109">
    <property type="entry name" value="HIS_KIN"/>
    <property type="match status" value="1"/>
</dbReference>
<reference evidence="10 11" key="1">
    <citation type="submission" date="2020-05" db="EMBL/GenBank/DDBJ databases">
        <title>Compete genome of Limnobacter sp. SAORIC-580.</title>
        <authorList>
            <person name="Song J."/>
            <person name="Cho J.-C."/>
        </authorList>
    </citation>
    <scope>NUCLEOTIDE SEQUENCE [LARGE SCALE GENOMIC DNA]</scope>
    <source>
        <strain evidence="10 11">SAORIC-580</strain>
    </source>
</reference>
<feature type="transmembrane region" description="Helical" evidence="7">
    <location>
        <begin position="89"/>
        <end position="106"/>
    </location>
</feature>
<dbReference type="EC" id="2.7.13.3" evidence="2"/>
<dbReference type="InterPro" id="IPR003661">
    <property type="entry name" value="HisK_dim/P_dom"/>
</dbReference>
<dbReference type="RefSeq" id="WP_171097451.1">
    <property type="nucleotide sequence ID" value="NZ_CP053084.1"/>
</dbReference>
<feature type="domain" description="Histidine kinase" evidence="8">
    <location>
        <begin position="264"/>
        <end position="477"/>
    </location>
</feature>
<dbReference type="PRINTS" id="PR00344">
    <property type="entry name" value="BCTRLSENSOR"/>
</dbReference>
<organism evidence="10 11">
    <name type="scientific">Limnobacter profundi</name>
    <dbReference type="NCBI Taxonomy" id="2732163"/>
    <lineage>
        <taxon>Bacteria</taxon>
        <taxon>Pseudomonadati</taxon>
        <taxon>Pseudomonadota</taxon>
        <taxon>Betaproteobacteria</taxon>
        <taxon>Burkholderiales</taxon>
        <taxon>Burkholderiaceae</taxon>
        <taxon>Limnobacter</taxon>
    </lineage>
</organism>
<keyword evidence="11" id="KW-1185">Reference proteome</keyword>
<comment type="catalytic activity">
    <reaction evidence="1">
        <text>ATP + protein L-histidine = ADP + protein N-phospho-L-histidine.</text>
        <dbReference type="EC" id="2.7.13.3"/>
    </reaction>
</comment>
<dbReference type="SUPFAM" id="SSF52172">
    <property type="entry name" value="CheY-like"/>
    <property type="match status" value="1"/>
</dbReference>
<evidence type="ECO:0000313" key="11">
    <source>
        <dbReference type="Proteomes" id="UP000501130"/>
    </source>
</evidence>
<keyword evidence="3 6" id="KW-0597">Phosphoprotein</keyword>
<dbReference type="Gene3D" id="1.10.287.130">
    <property type="match status" value="1"/>
</dbReference>
<feature type="transmembrane region" description="Helical" evidence="7">
    <location>
        <begin position="64"/>
        <end position="83"/>
    </location>
</feature>
<dbReference type="InterPro" id="IPR001789">
    <property type="entry name" value="Sig_transdc_resp-reg_receiver"/>
</dbReference>
<dbReference type="CDD" id="cd00156">
    <property type="entry name" value="REC"/>
    <property type="match status" value="1"/>
</dbReference>
<dbReference type="CDD" id="cd00082">
    <property type="entry name" value="HisKA"/>
    <property type="match status" value="1"/>
</dbReference>
<dbReference type="PROSITE" id="PS50110">
    <property type="entry name" value="RESPONSE_REGULATORY"/>
    <property type="match status" value="1"/>
</dbReference>
<dbReference type="Pfam" id="PF00512">
    <property type="entry name" value="HisKA"/>
    <property type="match status" value="1"/>
</dbReference>
<name>A0ABX6N3B3_9BURK</name>
<dbReference type="SUPFAM" id="SSF47384">
    <property type="entry name" value="Homodimeric domain of signal transducing histidine kinase"/>
    <property type="match status" value="1"/>
</dbReference>
<sequence>MHEREHSALPRGQRISSLGREIKNRSSHIGQTQGFAVTAALNINDDQYKPLILKEQTRLLFEHLPFVLIGSLVSATGVAVILWNEVAHSVLLGWTALVYLLCLARWKIRQYFMRLGTDYDANRWIHVATALTALAGLLWGSMGVLFFEDTPLVLMTLVIVLGGMTAGAVSSHSCHLPAYIAFAVPAVSPFALRCFAELDGFHIVLGTLSLTFMLVNILYGRNLQGNLLETMRLRFQNADLVVALTHQKEAVEQASLAKTRFLAAASHDLRQPVQAIELFVDVLDQDLKDTPATVMLNRIRAAGRGLETLLNALLDFSKIDAAAITPDKKHFPIQAIFDVLHTDFCAQADRKGISIRFVESRLCVHSDPNLLERILRNFVSNAIKYTPAGSVLIGCRRQESDVRIEVHDTGIGIPDKAREKVFKEFVQLDNPERDREKGLGLGLYIASSLAGLLGHPIRLNSTVGRGSVFSVTVPLGKIQTETPDQLVQPSPNQGLRDKTVLFIDDDPNLRVGVAEMLERWDCAAVTAESAQEALELMQMSGFVPDVIVADYRLRHDETGVQAIKAIQARWGTVPAAILTGDTEPDRIREARSSGFPLVHKPLSAAKLRTLLTHLLGKP</sequence>
<feature type="domain" description="Response regulatory" evidence="9">
    <location>
        <begin position="499"/>
        <end position="615"/>
    </location>
</feature>
<dbReference type="Pfam" id="PF00072">
    <property type="entry name" value="Response_reg"/>
    <property type="match status" value="1"/>
</dbReference>
<dbReference type="PANTHER" id="PTHR43047:SF9">
    <property type="entry name" value="HISTIDINE KINASE"/>
    <property type="match status" value="1"/>
</dbReference>
<evidence type="ECO:0000256" key="6">
    <source>
        <dbReference type="PROSITE-ProRule" id="PRU00169"/>
    </source>
</evidence>
<evidence type="ECO:0000256" key="3">
    <source>
        <dbReference type="ARBA" id="ARBA00022553"/>
    </source>
</evidence>
<evidence type="ECO:0000259" key="9">
    <source>
        <dbReference type="PROSITE" id="PS50110"/>
    </source>
</evidence>
<dbReference type="InterPro" id="IPR036890">
    <property type="entry name" value="HATPase_C_sf"/>
</dbReference>
<dbReference type="InterPro" id="IPR005467">
    <property type="entry name" value="His_kinase_dom"/>
</dbReference>
<dbReference type="SUPFAM" id="SSF55874">
    <property type="entry name" value="ATPase domain of HSP90 chaperone/DNA topoisomerase II/histidine kinase"/>
    <property type="match status" value="1"/>
</dbReference>
<accession>A0ABX6N3B3</accession>
<evidence type="ECO:0000256" key="1">
    <source>
        <dbReference type="ARBA" id="ARBA00000085"/>
    </source>
</evidence>
<dbReference type="EMBL" id="CP053084">
    <property type="protein sequence ID" value="QJR28583.1"/>
    <property type="molecule type" value="Genomic_DNA"/>
</dbReference>
<dbReference type="InterPro" id="IPR036097">
    <property type="entry name" value="HisK_dim/P_sf"/>
</dbReference>
<keyword evidence="4" id="KW-0808">Transferase</keyword>
<feature type="transmembrane region" description="Helical" evidence="7">
    <location>
        <begin position="152"/>
        <end position="169"/>
    </location>
</feature>